<dbReference type="PRINTS" id="PR00705">
    <property type="entry name" value="PAPAIN"/>
</dbReference>
<evidence type="ECO:0000256" key="13">
    <source>
        <dbReference type="ARBA" id="ARBA00053505"/>
    </source>
</evidence>
<dbReference type="Pfam" id="PF00112">
    <property type="entry name" value="Peptidase_C1"/>
    <property type="match status" value="1"/>
</dbReference>
<dbReference type="InterPro" id="IPR013201">
    <property type="entry name" value="Prot_inhib_I29"/>
</dbReference>
<dbReference type="InterPro" id="IPR039417">
    <property type="entry name" value="Peptidase_C1A_papain-like"/>
</dbReference>
<evidence type="ECO:0000256" key="1">
    <source>
        <dbReference type="ARBA" id="ARBA00000656"/>
    </source>
</evidence>
<dbReference type="FunFam" id="3.90.70.10:FF:000103">
    <property type="entry name" value="Hypothetical LOC496748"/>
    <property type="match status" value="1"/>
</dbReference>
<dbReference type="Pfam" id="PF08246">
    <property type="entry name" value="Inhibitor_I29"/>
    <property type="match status" value="1"/>
</dbReference>
<evidence type="ECO:0000259" key="14">
    <source>
        <dbReference type="SMART" id="SM00645"/>
    </source>
</evidence>
<evidence type="ECO:0000256" key="2">
    <source>
        <dbReference type="ARBA" id="ARBA00008455"/>
    </source>
</evidence>
<keyword evidence="8" id="KW-0788">Thiol protease</keyword>
<dbReference type="GO" id="GO:0006508">
    <property type="term" value="P:proteolysis"/>
    <property type="evidence" value="ECO:0007669"/>
    <property type="project" value="UniProtKB-KW"/>
</dbReference>
<protein>
    <recommendedName>
        <fullName evidence="4">Viral cathepsin</fullName>
        <ecNumber evidence="3">3.4.22.50</ecNumber>
    </recommendedName>
    <alternativeName>
        <fullName evidence="12">Cysteine proteinase</fullName>
    </alternativeName>
</protein>
<dbReference type="RefSeq" id="YP_010086926.1">
    <property type="nucleotide sequence ID" value="NC_055500.1"/>
</dbReference>
<keyword evidence="11" id="KW-0325">Glycoprotein</keyword>
<keyword evidence="10" id="KW-1015">Disulfide bond</keyword>
<evidence type="ECO:0000256" key="7">
    <source>
        <dbReference type="ARBA" id="ARBA00022801"/>
    </source>
</evidence>
<dbReference type="PANTHER" id="PTHR12411">
    <property type="entry name" value="CYSTEINE PROTEASE FAMILY C1-RELATED"/>
    <property type="match status" value="1"/>
</dbReference>
<evidence type="ECO:0000256" key="6">
    <source>
        <dbReference type="ARBA" id="ARBA00022729"/>
    </source>
</evidence>
<feature type="domain" description="Cathepsin propeptide inhibitor" evidence="15">
    <location>
        <begin position="32"/>
        <end position="88"/>
    </location>
</feature>
<dbReference type="SMART" id="SM00848">
    <property type="entry name" value="Inhibitor_I29"/>
    <property type="match status" value="1"/>
</dbReference>
<name>A0A346RNS1_9ABAC</name>
<keyword evidence="9" id="KW-0865">Zymogen</keyword>
<evidence type="ECO:0000256" key="5">
    <source>
        <dbReference type="ARBA" id="ARBA00022670"/>
    </source>
</evidence>
<evidence type="ECO:0000256" key="3">
    <source>
        <dbReference type="ARBA" id="ARBA00012484"/>
    </source>
</evidence>
<feature type="domain" description="Peptidase C1A papain C-terminal" evidence="14">
    <location>
        <begin position="124"/>
        <end position="333"/>
    </location>
</feature>
<dbReference type="GeneID" id="65102171"/>
<dbReference type="EC" id="3.4.22.50" evidence="3"/>
<dbReference type="InterPro" id="IPR013128">
    <property type="entry name" value="Peptidase_C1A"/>
</dbReference>
<keyword evidence="5" id="KW-0645">Protease</keyword>
<evidence type="ECO:0000256" key="11">
    <source>
        <dbReference type="ARBA" id="ARBA00023180"/>
    </source>
</evidence>
<reference evidence="16 17" key="1">
    <citation type="journal article" date="2018" name="J. Invertebr. Pathol.">
        <title>Morphological, genetic and biological characterisation of a novel alphabaculovirus isolated from Cryptophlebia peltastica (Lepidoptera: Tortricidae).</title>
        <authorList>
            <person name="Marsberg T."/>
            <person name="Jukes M.D."/>
            <person name="Krejmer-Rabalska M."/>
            <person name="Rabalski L."/>
            <person name="Knox C.M."/>
            <person name="Moore S.D."/>
            <person name="Hill M.P."/>
            <person name="Szewczyk B."/>
        </authorList>
    </citation>
    <scope>NUCLEOTIDE SEQUENCE [LARGE SCALE GENOMIC DNA]</scope>
    <source>
        <strain evidence="16">SA</strain>
    </source>
</reference>
<dbReference type="PROSITE" id="PS00139">
    <property type="entry name" value="THIOL_PROTEASE_CYS"/>
    <property type="match status" value="1"/>
</dbReference>
<dbReference type="InterPro" id="IPR038765">
    <property type="entry name" value="Papain-like_cys_pep_sf"/>
</dbReference>
<dbReference type="InterPro" id="IPR000668">
    <property type="entry name" value="Peptidase_C1A_C"/>
</dbReference>
<dbReference type="GO" id="GO:0008234">
    <property type="term" value="F:cysteine-type peptidase activity"/>
    <property type="evidence" value="ECO:0007669"/>
    <property type="project" value="UniProtKB-KW"/>
</dbReference>
<proteinExistence type="inferred from homology"/>
<dbReference type="Gene3D" id="3.90.70.10">
    <property type="entry name" value="Cysteine proteinases"/>
    <property type="match status" value="1"/>
</dbReference>
<evidence type="ECO:0000256" key="12">
    <source>
        <dbReference type="ARBA" id="ARBA00031337"/>
    </source>
</evidence>
<organism evidence="16 17">
    <name type="scientific">Cryptophlebia peltastica nucleopolyhedrovirus</name>
    <dbReference type="NCBI Taxonomy" id="2304025"/>
    <lineage>
        <taxon>Viruses</taxon>
        <taxon>Viruses incertae sedis</taxon>
        <taxon>Naldaviricetes</taxon>
        <taxon>Lefavirales</taxon>
        <taxon>Baculoviridae</taxon>
        <taxon>Alphabaculovirus</taxon>
        <taxon>Alphabaculovirus crypeltasticae</taxon>
    </lineage>
</organism>
<dbReference type="InterPro" id="IPR025661">
    <property type="entry name" value="Pept_asp_AS"/>
</dbReference>
<evidence type="ECO:0000256" key="4">
    <source>
        <dbReference type="ARBA" id="ARBA00018042"/>
    </source>
</evidence>
<evidence type="ECO:0000256" key="8">
    <source>
        <dbReference type="ARBA" id="ARBA00022807"/>
    </source>
</evidence>
<comment type="function">
    <text evidence="13">Cysteine protease that plays an essential role in host liquefaction to facilitate horizontal transmission of the virus. May participate in the degradation of foreign protein expressed by the baculovirus system.</text>
</comment>
<sequence length="335" mass="37578">MYLKMKLLLLFLLIAGTTSATTFDLLKAPDYFENFISKFNKHYPDTETRNYRFKIFKQNLEEINNKNKLNNSAVYSINKFSDLTKNEIVSKYTGLTSAVTAQNLQVGSNFCKIVYLDSPPGDNLPINFDWRISNKVTSVKDQGACGSCWAFSALGSLESLYAIKHNKLINFSEQQLIDCDRVNMGCDGGLMHVAFEQIMNVGGVMEENDYPYRGVKSRCAADPSKFVVSLSSCSRYIFQNEDTLKNVLITQGPIAMAIDATSISTYSKGIIKFCDNFGVNHAVLLVGYGTENNVNYWTFKNTWGTDWGEDGYFRVKRNINSCGLVNELASTASIK</sequence>
<dbReference type="KEGG" id="vg:65102171"/>
<evidence type="ECO:0000256" key="10">
    <source>
        <dbReference type="ARBA" id="ARBA00023157"/>
    </source>
</evidence>
<keyword evidence="7" id="KW-0378">Hydrolase</keyword>
<evidence type="ECO:0000313" key="17">
    <source>
        <dbReference type="Proteomes" id="UP000500845"/>
    </source>
</evidence>
<dbReference type="Proteomes" id="UP000500845">
    <property type="component" value="Segment"/>
</dbReference>
<dbReference type="EMBL" id="MH394321">
    <property type="protein sequence ID" value="AXS67718.1"/>
    <property type="molecule type" value="Genomic_DNA"/>
</dbReference>
<dbReference type="InterPro" id="IPR000169">
    <property type="entry name" value="Pept_cys_AS"/>
</dbReference>
<dbReference type="PROSITE" id="PS00640">
    <property type="entry name" value="THIOL_PROTEASE_ASN"/>
    <property type="match status" value="1"/>
</dbReference>
<dbReference type="InterPro" id="IPR025660">
    <property type="entry name" value="Pept_his_AS"/>
</dbReference>
<comment type="similarity">
    <text evidence="2">Belongs to the peptidase C1 family.</text>
</comment>
<accession>A0A346RNS1</accession>
<dbReference type="CDD" id="cd02248">
    <property type="entry name" value="Peptidase_C1A"/>
    <property type="match status" value="1"/>
</dbReference>
<keyword evidence="6" id="KW-0732">Signal</keyword>
<evidence type="ECO:0000313" key="16">
    <source>
        <dbReference type="EMBL" id="AXS67718.1"/>
    </source>
</evidence>
<dbReference type="SMART" id="SM00645">
    <property type="entry name" value="Pept_C1"/>
    <property type="match status" value="1"/>
</dbReference>
<keyword evidence="17" id="KW-1185">Reference proteome</keyword>
<comment type="catalytic activity">
    <reaction evidence="1">
        <text>Endopeptidase of broad specificity, hydrolyzing substrates of both cathepsin L and cathepsin B.</text>
        <dbReference type="EC" id="3.4.22.50"/>
    </reaction>
</comment>
<dbReference type="PROSITE" id="PS00639">
    <property type="entry name" value="THIOL_PROTEASE_HIS"/>
    <property type="match status" value="1"/>
</dbReference>
<evidence type="ECO:0000259" key="15">
    <source>
        <dbReference type="SMART" id="SM00848"/>
    </source>
</evidence>
<evidence type="ECO:0000256" key="9">
    <source>
        <dbReference type="ARBA" id="ARBA00023145"/>
    </source>
</evidence>
<dbReference type="SUPFAM" id="SSF54001">
    <property type="entry name" value="Cysteine proteinases"/>
    <property type="match status" value="1"/>
</dbReference>